<accession>A0A8J6UQY1</accession>
<sequence>MWHAQIKELPSTQTRRELIEQALSAQSMTADGLIRKLGHINMTLGRLHLDALLQGEENRPLLRRVAALLHISTEELIGERVFTDHEEYQRFVFVPTLLRIPEKTTPNQIMPVALAGIDRFLCVGRYPEMLNIQPQYQDEILGAMIREDVAANEMGIFGRVVGYAFLPSYDDIRAYDTNGQLIPNALVNKIYVAAHSGIGSNANIENNAFICQLVKSNSE</sequence>
<keyword evidence="2" id="KW-1185">Reference proteome</keyword>
<dbReference type="RefSeq" id="WP_191154263.1">
    <property type="nucleotide sequence ID" value="NZ_JACWUN010000004.1"/>
</dbReference>
<gene>
    <name evidence="1" type="ORF">ICT70_04830</name>
</gene>
<name>A0A8J6UQY1_9BACT</name>
<evidence type="ECO:0000313" key="1">
    <source>
        <dbReference type="EMBL" id="MBD1399991.1"/>
    </source>
</evidence>
<organism evidence="1 2">
    <name type="scientific">Pelovirga terrestris</name>
    <dbReference type="NCBI Taxonomy" id="2771352"/>
    <lineage>
        <taxon>Bacteria</taxon>
        <taxon>Pseudomonadati</taxon>
        <taxon>Thermodesulfobacteriota</taxon>
        <taxon>Desulfuromonadia</taxon>
        <taxon>Geobacterales</taxon>
        <taxon>Geobacteraceae</taxon>
        <taxon>Pelovirga</taxon>
    </lineage>
</organism>
<dbReference type="AlphaFoldDB" id="A0A8J6UQY1"/>
<evidence type="ECO:0000313" key="2">
    <source>
        <dbReference type="Proteomes" id="UP000632828"/>
    </source>
</evidence>
<dbReference type="Proteomes" id="UP000632828">
    <property type="component" value="Unassembled WGS sequence"/>
</dbReference>
<protein>
    <submittedName>
        <fullName evidence="1">Uncharacterized protein</fullName>
    </submittedName>
</protein>
<proteinExistence type="predicted"/>
<dbReference type="EMBL" id="JACWUN010000004">
    <property type="protein sequence ID" value="MBD1399991.1"/>
    <property type="molecule type" value="Genomic_DNA"/>
</dbReference>
<reference evidence="1" key="1">
    <citation type="submission" date="2020-09" db="EMBL/GenBank/DDBJ databases">
        <title>Pelobacter alkaliphilus sp. nov., a novel anaerobic arsenate-reducing bacterium from terrestrial mud volcano.</title>
        <authorList>
            <person name="Khomyakova M.A."/>
            <person name="Merkel A.Y."/>
            <person name="Slobodkin A.I."/>
        </authorList>
    </citation>
    <scope>NUCLEOTIDE SEQUENCE</scope>
    <source>
        <strain evidence="1">M08fum</strain>
    </source>
</reference>
<comment type="caution">
    <text evidence="1">The sequence shown here is derived from an EMBL/GenBank/DDBJ whole genome shotgun (WGS) entry which is preliminary data.</text>
</comment>